<feature type="compositionally biased region" description="Basic residues" evidence="1">
    <location>
        <begin position="153"/>
        <end position="164"/>
    </location>
</feature>
<name>A0AAQ3RAX2_9PEZI</name>
<evidence type="ECO:0000313" key="2">
    <source>
        <dbReference type="EMBL" id="WPH02626.1"/>
    </source>
</evidence>
<reference evidence="2 3" key="1">
    <citation type="submission" date="2023-11" db="EMBL/GenBank/DDBJ databases">
        <title>An acidophilic fungus is an integral part of prey digestion in a carnivorous sundew plant.</title>
        <authorList>
            <person name="Tsai I.J."/>
        </authorList>
    </citation>
    <scope>NUCLEOTIDE SEQUENCE [LARGE SCALE GENOMIC DNA]</scope>
    <source>
        <strain evidence="2">169a</strain>
    </source>
</reference>
<feature type="compositionally biased region" description="Polar residues" evidence="1">
    <location>
        <begin position="95"/>
        <end position="105"/>
    </location>
</feature>
<feature type="region of interest" description="Disordered" evidence="1">
    <location>
        <begin position="1"/>
        <end position="21"/>
    </location>
</feature>
<gene>
    <name evidence="2" type="ORF">R9X50_00549100</name>
</gene>
<organism evidence="2 3">
    <name type="scientific">Acrodontium crateriforme</name>
    <dbReference type="NCBI Taxonomy" id="150365"/>
    <lineage>
        <taxon>Eukaryota</taxon>
        <taxon>Fungi</taxon>
        <taxon>Dikarya</taxon>
        <taxon>Ascomycota</taxon>
        <taxon>Pezizomycotina</taxon>
        <taxon>Dothideomycetes</taxon>
        <taxon>Dothideomycetidae</taxon>
        <taxon>Mycosphaerellales</taxon>
        <taxon>Teratosphaeriaceae</taxon>
        <taxon>Acrodontium</taxon>
    </lineage>
</organism>
<dbReference type="Proteomes" id="UP001303373">
    <property type="component" value="Chromosome 8"/>
</dbReference>
<evidence type="ECO:0000313" key="3">
    <source>
        <dbReference type="Proteomes" id="UP001303373"/>
    </source>
</evidence>
<dbReference type="AlphaFoldDB" id="A0AAQ3RAX2"/>
<protein>
    <submittedName>
        <fullName evidence="2">Uncharacterized protein</fullName>
    </submittedName>
</protein>
<evidence type="ECO:0000256" key="1">
    <source>
        <dbReference type="SAM" id="MobiDB-lite"/>
    </source>
</evidence>
<sequence>MSLVRALTTRRSKPALAASGMPESVPYIGRAASQRAGKPVVRAQISAPLALLSTSNMGFNNAEAIAGTSPIEFRGYSSSSSNSGDESDSSMLSSETVTDASSIDQSPLRCEPEPNHLSCYFKPAVDTQSPTPSPRSSSRASLDTPKLPTRVPSHSKKAHETLHRKRTIQRIMSPPPSSSHEVSRRASSEFFNPSTNSSFVEAQSPFGNELAQLDEVAEEFGAVMRDAEDSEDAVVMQTYSLAHFSASDYLSEIQGLISETFFADEMSAPAWI</sequence>
<feature type="compositionally biased region" description="Low complexity" evidence="1">
    <location>
        <begin position="77"/>
        <end position="94"/>
    </location>
</feature>
<proteinExistence type="predicted"/>
<accession>A0AAQ3RAX2</accession>
<dbReference type="EMBL" id="CP138587">
    <property type="protein sequence ID" value="WPH02626.1"/>
    <property type="molecule type" value="Genomic_DNA"/>
</dbReference>
<feature type="region of interest" description="Disordered" evidence="1">
    <location>
        <begin position="75"/>
        <end position="164"/>
    </location>
</feature>
<keyword evidence="3" id="KW-1185">Reference proteome</keyword>